<dbReference type="PANTHER" id="PTHR31310">
    <property type="match status" value="1"/>
</dbReference>
<organism evidence="8 9">
    <name type="scientific">Emericellopsis cladophorae</name>
    <dbReference type="NCBI Taxonomy" id="2686198"/>
    <lineage>
        <taxon>Eukaryota</taxon>
        <taxon>Fungi</taxon>
        <taxon>Dikarya</taxon>
        <taxon>Ascomycota</taxon>
        <taxon>Pezizomycotina</taxon>
        <taxon>Sordariomycetes</taxon>
        <taxon>Hypocreomycetidae</taxon>
        <taxon>Hypocreales</taxon>
        <taxon>Bionectriaceae</taxon>
        <taxon>Emericellopsis</taxon>
    </lineage>
</organism>
<keyword evidence="9" id="KW-1185">Reference proteome</keyword>
<reference evidence="8" key="2">
    <citation type="submission" date="2022-07" db="EMBL/GenBank/DDBJ databases">
        <authorList>
            <person name="Goncalves M.F.M."/>
            <person name="Hilario S."/>
            <person name="Van De Peer Y."/>
            <person name="Esteves A.C."/>
            <person name="Alves A."/>
        </authorList>
    </citation>
    <scope>NUCLEOTIDE SEQUENCE</scope>
    <source>
        <strain evidence="8">MUM 19.33</strain>
    </source>
</reference>
<accession>A0A9P9Y170</accession>
<feature type="transmembrane region" description="Helical" evidence="6">
    <location>
        <begin position="161"/>
        <end position="180"/>
    </location>
</feature>
<dbReference type="InterPro" id="IPR052185">
    <property type="entry name" value="IPC_Synthase-Related"/>
</dbReference>
<protein>
    <recommendedName>
        <fullName evidence="7">Inositolphosphotransferase Aur1/Ipt1 domain-containing protein</fullName>
    </recommendedName>
</protein>
<feature type="compositionally biased region" description="Basic and acidic residues" evidence="5">
    <location>
        <begin position="35"/>
        <end position="46"/>
    </location>
</feature>
<gene>
    <name evidence="8" type="ORF">J7T54_005313</name>
</gene>
<evidence type="ECO:0000256" key="1">
    <source>
        <dbReference type="ARBA" id="ARBA00004141"/>
    </source>
</evidence>
<feature type="compositionally biased region" description="Low complexity" evidence="5">
    <location>
        <begin position="48"/>
        <end position="61"/>
    </location>
</feature>
<evidence type="ECO:0000256" key="4">
    <source>
        <dbReference type="ARBA" id="ARBA00023136"/>
    </source>
</evidence>
<comment type="subcellular location">
    <subcellularLocation>
        <location evidence="1">Membrane</location>
        <topology evidence="1">Multi-pass membrane protein</topology>
    </subcellularLocation>
</comment>
<dbReference type="Pfam" id="PF14378">
    <property type="entry name" value="PAP2_3"/>
    <property type="match status" value="1"/>
</dbReference>
<evidence type="ECO:0000313" key="9">
    <source>
        <dbReference type="Proteomes" id="UP001055219"/>
    </source>
</evidence>
<dbReference type="OrthoDB" id="2566866at2759"/>
<dbReference type="EMBL" id="JAGIXG020000020">
    <property type="protein sequence ID" value="KAI6781602.1"/>
    <property type="molecule type" value="Genomic_DNA"/>
</dbReference>
<name>A0A9P9Y170_9HYPO</name>
<feature type="domain" description="Inositolphosphotransferase Aur1/Ipt1" evidence="7">
    <location>
        <begin position="127"/>
        <end position="308"/>
    </location>
</feature>
<evidence type="ECO:0000256" key="2">
    <source>
        <dbReference type="ARBA" id="ARBA00022692"/>
    </source>
</evidence>
<keyword evidence="4 6" id="KW-0472">Membrane</keyword>
<evidence type="ECO:0000256" key="3">
    <source>
        <dbReference type="ARBA" id="ARBA00022989"/>
    </source>
</evidence>
<feature type="transmembrane region" description="Helical" evidence="6">
    <location>
        <begin position="244"/>
        <end position="266"/>
    </location>
</feature>
<dbReference type="PANTHER" id="PTHR31310:SF16">
    <property type="entry name" value="INOSITOLPHOSPHOTRANSFERASE AUR1_IPT1 DOMAIN-CONTAINING PROTEIN"/>
    <property type="match status" value="1"/>
</dbReference>
<reference evidence="8" key="1">
    <citation type="journal article" date="2021" name="J Fungi (Basel)">
        <title>Genomic and Metabolomic Analyses of the Marine Fungus Emericellopsis cladophorae: Insights into Saltwater Adaptability Mechanisms and Its Biosynthetic Potential.</title>
        <authorList>
            <person name="Goncalves M.F.M."/>
            <person name="Hilario S."/>
            <person name="Van de Peer Y."/>
            <person name="Esteves A.C."/>
            <person name="Alves A."/>
        </authorList>
    </citation>
    <scope>NUCLEOTIDE SEQUENCE</scope>
    <source>
        <strain evidence="8">MUM 19.33</strain>
    </source>
</reference>
<proteinExistence type="predicted"/>
<evidence type="ECO:0000256" key="5">
    <source>
        <dbReference type="SAM" id="MobiDB-lite"/>
    </source>
</evidence>
<dbReference type="PROSITE" id="PS51257">
    <property type="entry name" value="PROKAR_LIPOPROTEIN"/>
    <property type="match status" value="1"/>
</dbReference>
<dbReference type="Proteomes" id="UP001055219">
    <property type="component" value="Unassembled WGS sequence"/>
</dbReference>
<dbReference type="AlphaFoldDB" id="A0A9P9Y170"/>
<dbReference type="RefSeq" id="XP_051362458.1">
    <property type="nucleotide sequence ID" value="XM_051506259.1"/>
</dbReference>
<keyword evidence="3 6" id="KW-1133">Transmembrane helix</keyword>
<comment type="caution">
    <text evidence="8">The sequence shown here is derived from an EMBL/GenBank/DDBJ whole genome shotgun (WGS) entry which is preliminary data.</text>
</comment>
<dbReference type="CDD" id="cd03386">
    <property type="entry name" value="PAP2_Aur1_like"/>
    <property type="match status" value="1"/>
</dbReference>
<feature type="transmembrane region" description="Helical" evidence="6">
    <location>
        <begin position="278"/>
        <end position="306"/>
    </location>
</feature>
<evidence type="ECO:0000256" key="6">
    <source>
        <dbReference type="SAM" id="Phobius"/>
    </source>
</evidence>
<dbReference type="InterPro" id="IPR026841">
    <property type="entry name" value="Aur1/Ipt1"/>
</dbReference>
<evidence type="ECO:0000313" key="8">
    <source>
        <dbReference type="EMBL" id="KAI6781602.1"/>
    </source>
</evidence>
<evidence type="ECO:0000259" key="7">
    <source>
        <dbReference type="Pfam" id="PF14378"/>
    </source>
</evidence>
<dbReference type="GO" id="GO:0016020">
    <property type="term" value="C:membrane"/>
    <property type="evidence" value="ECO:0007669"/>
    <property type="project" value="UniProtKB-SubCell"/>
</dbReference>
<dbReference type="GeneID" id="75831798"/>
<feature type="region of interest" description="Disordered" evidence="5">
    <location>
        <begin position="35"/>
        <end position="61"/>
    </location>
</feature>
<keyword evidence="2 6" id="KW-0812">Transmembrane</keyword>
<sequence length="359" mass="40826">MSILSKTILEPIVIVCLFTAGCLINRRRDSRSPIDVENRPLVHENGEPSTQSSSLSSSPSLSAVDVGQQRNIVWELLRRFWRKYPFLPEIWYWNLTYWVYQGLRAVSARLIAENASVFERAKQHALAVLSIEQLLGIDVELSVQRFFLSNYPDWMSVLGNIYHSHICVGIAFLVYTYTYLPFPTYQRIRRTIAMDNAVAFVIVTLWRCSPPRLLPEEYGFVDILHPKVNPNDNPWQNNRFQLTIAAMPSLHFGTALFFAVSLYRFAPHTLVRVLAPVWPAMMLLTIVTTANHFLMDAMVGACVPLVGWRLEWMIGELAVVQNWVFGPIARRMGVAGAEEERARAVPGGKGMENGKGRMD</sequence>